<evidence type="ECO:0000256" key="1">
    <source>
        <dbReference type="SAM" id="MobiDB-lite"/>
    </source>
</evidence>
<feature type="compositionally biased region" description="Acidic residues" evidence="1">
    <location>
        <begin position="487"/>
        <end position="496"/>
    </location>
</feature>
<sequence length="639" mass="71197">MTPARIAVKVTLKNPVTTCNSEPETPKRLAAGFCNCNKRMLISVSRCNGKSYNYVYDEDSNKFKPLTCVECQPAVTEKDLVPEYSVLHESKTVLFAYNRVSDKHEQFVYNPETGGLEQVNFSDLVYDSSRSNSSDILLTVNTENGLVVILKGKDDHLVKEISRNGSSEFVRMEMIEVKTLPVEKRTLTSDELTKVRPRFCIRFDKRSNKEVVFVLNNRKLLSVHWYNNVTGDFELTETNGCPTEYYIFPKSVTRKDDEYVIHAENGMTGAIEHFVYSLEKQRFEQVLFPDAVSSSETKSDILCIIDGSEGEGSVVITKDKTFGHIKKNQLNKATGQMEELPANNVIFFAMQDEEEDQLTGEYEALSPSSGAQTDDLDNGMQKSLADANLDAEQVDSSLTGFNSSLQNALDIASKQNEQKESEAVEEVMENVGSSNDGGYSSTASPRGRSVESLSPDSMVADRDEERTESDSSPNKTTFAYAHSQYSEDIDSDDSDIDMSMVESYEKYKGNLFNAQTEDNSDNKQDSSNVKSNAVNVDSDNISNGMNESPSTSQKEEEATEKGSGNSSNNPDPKEVSVAEPEEKVSENSGADDRQNSSMDSENSDIEVMDYSFPTTNDTNETNKDEFDENELPPQKFHVD</sequence>
<dbReference type="InterPro" id="IPR039908">
    <property type="entry name" value="Sepa-1"/>
</dbReference>
<organism evidence="2 3">
    <name type="scientific">Caenorhabditis tropicalis</name>
    <dbReference type="NCBI Taxonomy" id="1561998"/>
    <lineage>
        <taxon>Eukaryota</taxon>
        <taxon>Metazoa</taxon>
        <taxon>Ecdysozoa</taxon>
        <taxon>Nematoda</taxon>
        <taxon>Chromadorea</taxon>
        <taxon>Rhabditida</taxon>
        <taxon>Rhabditina</taxon>
        <taxon>Rhabditomorpha</taxon>
        <taxon>Rhabditoidea</taxon>
        <taxon>Rhabditidae</taxon>
        <taxon>Peloderinae</taxon>
        <taxon>Caenorhabditis</taxon>
    </lineage>
</organism>
<dbReference type="PANTHER" id="PTHR21504">
    <property type="entry name" value="IG-LIKE DOMAIN-CONTAINING PROTEIN-RELATED-RELATED"/>
    <property type="match status" value="1"/>
</dbReference>
<evidence type="ECO:0000313" key="3">
    <source>
        <dbReference type="WBParaSite" id="Csp11.Scaffold630.g20629.t1"/>
    </source>
</evidence>
<evidence type="ECO:0000313" key="2">
    <source>
        <dbReference type="Proteomes" id="UP000095282"/>
    </source>
</evidence>
<dbReference type="Proteomes" id="UP000095282">
    <property type="component" value="Unplaced"/>
</dbReference>
<feature type="region of interest" description="Disordered" evidence="1">
    <location>
        <begin position="356"/>
        <end position="379"/>
    </location>
</feature>
<dbReference type="eggNOG" id="ENOG502TJCD">
    <property type="taxonomic scope" value="Eukaryota"/>
</dbReference>
<dbReference type="AlphaFoldDB" id="A0A1I7UYJ9"/>
<feature type="compositionally biased region" description="Polar residues" evidence="1">
    <location>
        <begin position="431"/>
        <end position="444"/>
    </location>
</feature>
<accession>A0A1I7UYJ9</accession>
<proteinExistence type="predicted"/>
<reference evidence="3" key="1">
    <citation type="submission" date="2016-11" db="UniProtKB">
        <authorList>
            <consortium name="WormBaseParasite"/>
        </authorList>
    </citation>
    <scope>IDENTIFICATION</scope>
</reference>
<feature type="region of interest" description="Disordered" evidence="1">
    <location>
        <begin position="413"/>
        <end position="639"/>
    </location>
</feature>
<keyword evidence="2" id="KW-1185">Reference proteome</keyword>
<protein>
    <submittedName>
        <fullName evidence="3">Halomucin</fullName>
    </submittedName>
</protein>
<feature type="compositionally biased region" description="Basic and acidic residues" evidence="1">
    <location>
        <begin position="459"/>
        <end position="469"/>
    </location>
</feature>
<feature type="compositionally biased region" description="Polar residues" evidence="1">
    <location>
        <begin position="525"/>
        <end position="552"/>
    </location>
</feature>
<dbReference type="WBParaSite" id="Csp11.Scaffold630.g20629.t1">
    <property type="protein sequence ID" value="Csp11.Scaffold630.g20629.t1"/>
    <property type="gene ID" value="Csp11.Scaffold630.g20629"/>
</dbReference>
<dbReference type="GO" id="GO:0006914">
    <property type="term" value="P:autophagy"/>
    <property type="evidence" value="ECO:0007669"/>
    <property type="project" value="InterPro"/>
</dbReference>
<name>A0A1I7UYJ9_9PELO</name>
<dbReference type="PANTHER" id="PTHR21504:SF1">
    <property type="entry name" value="IG-LIKE DOMAIN-CONTAINING PROTEIN-RELATED"/>
    <property type="match status" value="1"/>
</dbReference>
<feature type="compositionally biased region" description="Basic and acidic residues" evidence="1">
    <location>
        <begin position="571"/>
        <end position="594"/>
    </location>
</feature>